<dbReference type="PANTHER" id="PTHR11545">
    <property type="entry name" value="RIBOSOMAL PROTEIN L13"/>
    <property type="match status" value="1"/>
</dbReference>
<dbReference type="Gene3D" id="3.90.1180.10">
    <property type="entry name" value="Ribosomal protein L13"/>
    <property type="match status" value="1"/>
</dbReference>
<keyword evidence="3" id="KW-0687">Ribonucleoprotein</keyword>
<keyword evidence="2 4" id="KW-0689">Ribosomal protein</keyword>
<dbReference type="EMBL" id="RSCE01000001">
    <property type="protein sequence ID" value="RSH88077.1"/>
    <property type="molecule type" value="Genomic_DNA"/>
</dbReference>
<dbReference type="Pfam" id="PF00572">
    <property type="entry name" value="Ribosomal_L13"/>
    <property type="match status" value="1"/>
</dbReference>
<organism evidence="4 5">
    <name type="scientific">Apiotrichum porosum</name>
    <dbReference type="NCBI Taxonomy" id="105984"/>
    <lineage>
        <taxon>Eukaryota</taxon>
        <taxon>Fungi</taxon>
        <taxon>Dikarya</taxon>
        <taxon>Basidiomycota</taxon>
        <taxon>Agaricomycotina</taxon>
        <taxon>Tremellomycetes</taxon>
        <taxon>Trichosporonales</taxon>
        <taxon>Trichosporonaceae</taxon>
        <taxon>Apiotrichum</taxon>
    </lineage>
</organism>
<keyword evidence="5" id="KW-1185">Reference proteome</keyword>
<proteinExistence type="inferred from homology"/>
<dbReference type="CDD" id="cd00392">
    <property type="entry name" value="Ribosomal_L13"/>
    <property type="match status" value="1"/>
</dbReference>
<dbReference type="OrthoDB" id="274622at2759"/>
<dbReference type="GeneID" id="39585147"/>
<dbReference type="HAMAP" id="MF_01366">
    <property type="entry name" value="Ribosomal_uL13"/>
    <property type="match status" value="1"/>
</dbReference>
<sequence>MSATKGKTALALTRVWHHASGQDRVLGNLASRIAYVLMGKHKPTYDPAVDAGDYVVVSDALQVRLTGKKAEQKVYRHHSGFIGGLKEVPISRMRERRPEEILRRAVSGMLPKNTFRDRRLARLKIFAGPAPAEYQNNVLKTWRDSVPQKQE</sequence>
<dbReference type="PIRSF" id="PIRSF002181">
    <property type="entry name" value="Ribosomal_L13"/>
    <property type="match status" value="1"/>
</dbReference>
<evidence type="ECO:0000256" key="3">
    <source>
        <dbReference type="ARBA" id="ARBA00023274"/>
    </source>
</evidence>
<dbReference type="InterPro" id="IPR005823">
    <property type="entry name" value="Ribosomal_uL13_bac-type"/>
</dbReference>
<dbReference type="GO" id="GO:0003735">
    <property type="term" value="F:structural constituent of ribosome"/>
    <property type="evidence" value="ECO:0007669"/>
    <property type="project" value="InterPro"/>
</dbReference>
<dbReference type="GO" id="GO:0005762">
    <property type="term" value="C:mitochondrial large ribosomal subunit"/>
    <property type="evidence" value="ECO:0007669"/>
    <property type="project" value="TreeGrafter"/>
</dbReference>
<evidence type="ECO:0000313" key="5">
    <source>
        <dbReference type="Proteomes" id="UP000279236"/>
    </source>
</evidence>
<dbReference type="Proteomes" id="UP000279236">
    <property type="component" value="Unassembled WGS sequence"/>
</dbReference>
<dbReference type="GO" id="GO:0017148">
    <property type="term" value="P:negative regulation of translation"/>
    <property type="evidence" value="ECO:0007669"/>
    <property type="project" value="TreeGrafter"/>
</dbReference>
<evidence type="ECO:0000256" key="1">
    <source>
        <dbReference type="ARBA" id="ARBA00006227"/>
    </source>
</evidence>
<reference evidence="4 5" key="1">
    <citation type="submission" date="2018-11" db="EMBL/GenBank/DDBJ databases">
        <title>Genome sequence of Apiotrichum porosum DSM 27194.</title>
        <authorList>
            <person name="Aliyu H."/>
            <person name="Gorte O."/>
            <person name="Ochsenreither K."/>
        </authorList>
    </citation>
    <scope>NUCLEOTIDE SEQUENCE [LARGE SCALE GENOMIC DNA]</scope>
    <source>
        <strain evidence="4 5">DSM 27194</strain>
    </source>
</reference>
<dbReference type="SUPFAM" id="SSF52161">
    <property type="entry name" value="Ribosomal protein L13"/>
    <property type="match status" value="1"/>
</dbReference>
<evidence type="ECO:0000313" key="4">
    <source>
        <dbReference type="EMBL" id="RSH88077.1"/>
    </source>
</evidence>
<dbReference type="GO" id="GO:0006412">
    <property type="term" value="P:translation"/>
    <property type="evidence" value="ECO:0007669"/>
    <property type="project" value="InterPro"/>
</dbReference>
<dbReference type="InterPro" id="IPR005822">
    <property type="entry name" value="Ribosomal_uL13"/>
</dbReference>
<comment type="caution">
    <text evidence="4">The sequence shown here is derived from an EMBL/GenBank/DDBJ whole genome shotgun (WGS) entry which is preliminary data.</text>
</comment>
<protein>
    <submittedName>
        <fullName evidence="4">54S ribosomal protein L23, mitochondrial</fullName>
    </submittedName>
</protein>
<dbReference type="AlphaFoldDB" id="A0A427YAU2"/>
<dbReference type="NCBIfam" id="TIGR01066">
    <property type="entry name" value="rplM_bact"/>
    <property type="match status" value="1"/>
</dbReference>
<gene>
    <name evidence="4" type="primary">MRPL23</name>
    <name evidence="4" type="ORF">EHS24_000604</name>
</gene>
<dbReference type="GO" id="GO:0003729">
    <property type="term" value="F:mRNA binding"/>
    <property type="evidence" value="ECO:0007669"/>
    <property type="project" value="TreeGrafter"/>
</dbReference>
<accession>A0A427YAU2</accession>
<comment type="similarity">
    <text evidence="1">Belongs to the universal ribosomal protein uL13 family.</text>
</comment>
<dbReference type="PANTHER" id="PTHR11545:SF2">
    <property type="entry name" value="LARGE RIBOSOMAL SUBUNIT PROTEIN UL13M"/>
    <property type="match status" value="1"/>
</dbReference>
<dbReference type="STRING" id="105984.A0A427YAU2"/>
<evidence type="ECO:0000256" key="2">
    <source>
        <dbReference type="ARBA" id="ARBA00022980"/>
    </source>
</evidence>
<name>A0A427YAU2_9TREE</name>
<dbReference type="RefSeq" id="XP_028480285.1">
    <property type="nucleotide sequence ID" value="XM_028616428.1"/>
</dbReference>
<dbReference type="InterPro" id="IPR036899">
    <property type="entry name" value="Ribosomal_uL13_sf"/>
</dbReference>